<feature type="non-terminal residue" evidence="3">
    <location>
        <position position="239"/>
    </location>
</feature>
<evidence type="ECO:0000259" key="2">
    <source>
        <dbReference type="Pfam" id="PF26626"/>
    </source>
</evidence>
<organism evidence="3">
    <name type="scientific">marine sediment metagenome</name>
    <dbReference type="NCBI Taxonomy" id="412755"/>
    <lineage>
        <taxon>unclassified sequences</taxon>
        <taxon>metagenomes</taxon>
        <taxon>ecological metagenomes</taxon>
    </lineage>
</organism>
<proteinExistence type="predicted"/>
<sequence length="239" mass="26080">AGLACGCKYTAVAMIALPLAVVVLLLEGRSFRSSVGACVLFSFGALVAFSPWLIKNRIMTGNPVFPLANGVFQALPTGWGEAEAARWDEGHSLSPDEATTVGRLGALWRHVPDDKYQRFGPMILLLAIVGLFGRRRDRIDLILIIILALQLVVWIFFTHLFARFAVVLLIPLALLAGRSLLNHASVTRQAAVIVVVVVGVCWNFAHAAGLLRAEWLDGADASLFYEGKVPGYEYFEFVN</sequence>
<feature type="transmembrane region" description="Helical" evidence="1">
    <location>
        <begin position="139"/>
        <end position="157"/>
    </location>
</feature>
<feature type="transmembrane region" description="Helical" evidence="1">
    <location>
        <begin position="33"/>
        <end position="54"/>
    </location>
</feature>
<accession>X0ZE33</accession>
<name>X0ZE33_9ZZZZ</name>
<comment type="caution">
    <text evidence="3">The sequence shown here is derived from an EMBL/GenBank/DDBJ whole genome shotgun (WGS) entry which is preliminary data.</text>
</comment>
<feature type="transmembrane region" description="Helical" evidence="1">
    <location>
        <begin position="163"/>
        <end position="181"/>
    </location>
</feature>
<feature type="transmembrane region" description="Helical" evidence="1">
    <location>
        <begin position="190"/>
        <end position="211"/>
    </location>
</feature>
<dbReference type="AlphaFoldDB" id="X0ZE33"/>
<gene>
    <name evidence="3" type="ORF">S01H1_75044</name>
</gene>
<feature type="transmembrane region" description="Helical" evidence="1">
    <location>
        <begin position="6"/>
        <end position="26"/>
    </location>
</feature>
<feature type="domain" description="DUF8201" evidence="2">
    <location>
        <begin position="8"/>
        <end position="167"/>
    </location>
</feature>
<protein>
    <recommendedName>
        <fullName evidence="2">DUF8201 domain-containing protein</fullName>
    </recommendedName>
</protein>
<feature type="transmembrane region" description="Helical" evidence="1">
    <location>
        <begin position="116"/>
        <end position="132"/>
    </location>
</feature>
<feature type="non-terminal residue" evidence="3">
    <location>
        <position position="1"/>
    </location>
</feature>
<keyword evidence="1" id="KW-0812">Transmembrane</keyword>
<keyword evidence="1" id="KW-1133">Transmembrane helix</keyword>
<dbReference type="InterPro" id="IPR058514">
    <property type="entry name" value="DUF8201"/>
</dbReference>
<dbReference type="EMBL" id="BARS01050241">
    <property type="protein sequence ID" value="GAG46601.1"/>
    <property type="molecule type" value="Genomic_DNA"/>
</dbReference>
<evidence type="ECO:0000256" key="1">
    <source>
        <dbReference type="SAM" id="Phobius"/>
    </source>
</evidence>
<reference evidence="3" key="1">
    <citation type="journal article" date="2014" name="Front. Microbiol.">
        <title>High frequency of phylogenetically diverse reductive dehalogenase-homologous genes in deep subseafloor sedimentary metagenomes.</title>
        <authorList>
            <person name="Kawai M."/>
            <person name="Futagami T."/>
            <person name="Toyoda A."/>
            <person name="Takaki Y."/>
            <person name="Nishi S."/>
            <person name="Hori S."/>
            <person name="Arai W."/>
            <person name="Tsubouchi T."/>
            <person name="Morono Y."/>
            <person name="Uchiyama I."/>
            <person name="Ito T."/>
            <person name="Fujiyama A."/>
            <person name="Inagaki F."/>
            <person name="Takami H."/>
        </authorList>
    </citation>
    <scope>NUCLEOTIDE SEQUENCE</scope>
    <source>
        <strain evidence="3">Expedition CK06-06</strain>
    </source>
</reference>
<evidence type="ECO:0000313" key="3">
    <source>
        <dbReference type="EMBL" id="GAG46601.1"/>
    </source>
</evidence>
<keyword evidence="1" id="KW-0472">Membrane</keyword>
<dbReference type="Pfam" id="PF26626">
    <property type="entry name" value="DUF8201"/>
    <property type="match status" value="1"/>
</dbReference>